<dbReference type="AlphaFoldDB" id="A0A1F4TIF2"/>
<comment type="caution">
    <text evidence="3">The sequence shown here is derived from an EMBL/GenBank/DDBJ whole genome shotgun (WGS) entry which is preliminary data.</text>
</comment>
<keyword evidence="1" id="KW-0175">Coiled coil</keyword>
<gene>
    <name evidence="3" type="ORF">A2462_00170</name>
</gene>
<evidence type="ECO:0000313" key="3">
    <source>
        <dbReference type="EMBL" id="OGC32466.1"/>
    </source>
</evidence>
<evidence type="ECO:0000256" key="1">
    <source>
        <dbReference type="SAM" id="Coils"/>
    </source>
</evidence>
<name>A0A1F4TIF2_UNCSA</name>
<accession>A0A1F4TIF2</accession>
<dbReference type="EMBL" id="MEUI01000050">
    <property type="protein sequence ID" value="OGC32466.1"/>
    <property type="molecule type" value="Genomic_DNA"/>
</dbReference>
<evidence type="ECO:0000256" key="2">
    <source>
        <dbReference type="SAM" id="MobiDB-lite"/>
    </source>
</evidence>
<dbReference type="Proteomes" id="UP000177309">
    <property type="component" value="Unassembled WGS sequence"/>
</dbReference>
<feature type="compositionally biased region" description="Low complexity" evidence="2">
    <location>
        <begin position="276"/>
        <end position="287"/>
    </location>
</feature>
<organism evidence="3 4">
    <name type="scientific">candidate division WOR-1 bacterium RIFOXYC2_FULL_41_25</name>
    <dbReference type="NCBI Taxonomy" id="1802586"/>
    <lineage>
        <taxon>Bacteria</taxon>
        <taxon>Bacillati</taxon>
        <taxon>Saganbacteria</taxon>
    </lineage>
</organism>
<evidence type="ECO:0000313" key="4">
    <source>
        <dbReference type="Proteomes" id="UP000177309"/>
    </source>
</evidence>
<proteinExistence type="predicted"/>
<sequence>MSFDQGSYFVMPAPAMPLTSGFPDVSQIQKFYENDAVVAEFQKCFSNLGETQKWIKNRETECGAYGYTNFELDPGLDETNFLKTVQEAPDIYEDVSSQPTQQVTSKQTFADLDMTTSNISERVDQAKKSLGKALETVRYINNNETALDKDWSYHNASMLTSVGVFAHSDEFFQNVQDYEDKLKTVIGQVSDKTDKKQYEEELKVLQAVIKDFEQEYKKAENSGVQIKYQVREAIQLSSIALGNVSAVAHHRSLVERVSDEQKLAQDEERALKRLEAAQQAEKAANNNRMAQRNKAKKKA</sequence>
<reference evidence="3 4" key="1">
    <citation type="journal article" date="2016" name="Nat. Commun.">
        <title>Thousands of microbial genomes shed light on interconnected biogeochemical processes in an aquifer system.</title>
        <authorList>
            <person name="Anantharaman K."/>
            <person name="Brown C.T."/>
            <person name="Hug L.A."/>
            <person name="Sharon I."/>
            <person name="Castelle C.J."/>
            <person name="Probst A.J."/>
            <person name="Thomas B.C."/>
            <person name="Singh A."/>
            <person name="Wilkins M.J."/>
            <person name="Karaoz U."/>
            <person name="Brodie E.L."/>
            <person name="Williams K.H."/>
            <person name="Hubbard S.S."/>
            <person name="Banfield J.F."/>
        </authorList>
    </citation>
    <scope>NUCLEOTIDE SEQUENCE [LARGE SCALE GENOMIC DNA]</scope>
</reference>
<feature type="region of interest" description="Disordered" evidence="2">
    <location>
        <begin position="276"/>
        <end position="299"/>
    </location>
</feature>
<protein>
    <submittedName>
        <fullName evidence="3">Uncharacterized protein</fullName>
    </submittedName>
</protein>
<feature type="coiled-coil region" evidence="1">
    <location>
        <begin position="195"/>
        <end position="222"/>
    </location>
</feature>